<sequence length="68" mass="7988">MIFNTLVQLIFQLFSTGQPVQTVDTIPIYHMDARRSENPFDANSTILLILNLQQHENYSKNHRENYHA</sequence>
<dbReference type="AlphaFoldDB" id="A0A1H6CQ16"/>
<name>A0A1H6CQ16_9SPHI</name>
<keyword evidence="2" id="KW-1185">Reference proteome</keyword>
<dbReference type="EMBL" id="FNUT01000018">
    <property type="protein sequence ID" value="SEG74823.1"/>
    <property type="molecule type" value="Genomic_DNA"/>
</dbReference>
<evidence type="ECO:0000313" key="1">
    <source>
        <dbReference type="EMBL" id="SEG74823.1"/>
    </source>
</evidence>
<protein>
    <submittedName>
        <fullName evidence="1">Uncharacterized protein</fullName>
    </submittedName>
</protein>
<proteinExistence type="predicted"/>
<evidence type="ECO:0000313" key="2">
    <source>
        <dbReference type="Proteomes" id="UP000236731"/>
    </source>
</evidence>
<gene>
    <name evidence="1" type="ORF">SAMN05421877_1184</name>
</gene>
<organism evidence="1 2">
    <name type="scientific">Sphingobacterium lactis</name>
    <dbReference type="NCBI Taxonomy" id="797291"/>
    <lineage>
        <taxon>Bacteria</taxon>
        <taxon>Pseudomonadati</taxon>
        <taxon>Bacteroidota</taxon>
        <taxon>Sphingobacteriia</taxon>
        <taxon>Sphingobacteriales</taxon>
        <taxon>Sphingobacteriaceae</taxon>
        <taxon>Sphingobacterium</taxon>
    </lineage>
</organism>
<reference evidence="2" key="1">
    <citation type="submission" date="2016-10" db="EMBL/GenBank/DDBJ databases">
        <authorList>
            <person name="Varghese N."/>
            <person name="Submissions S."/>
        </authorList>
    </citation>
    <scope>NUCLEOTIDE SEQUENCE [LARGE SCALE GENOMIC DNA]</scope>
    <source>
        <strain evidence="2">DSM 22361</strain>
    </source>
</reference>
<dbReference type="Proteomes" id="UP000236731">
    <property type="component" value="Unassembled WGS sequence"/>
</dbReference>
<accession>A0A1H6CQ16</accession>